<dbReference type="Pfam" id="PF03909">
    <property type="entry name" value="BSD"/>
    <property type="match status" value="1"/>
</dbReference>
<dbReference type="SUPFAM" id="SSF140383">
    <property type="entry name" value="BSD domain-like"/>
    <property type="match status" value="1"/>
</dbReference>
<dbReference type="Proteomes" id="UP000823749">
    <property type="component" value="Chromosome 2"/>
</dbReference>
<dbReference type="InterPro" id="IPR004330">
    <property type="entry name" value="FAR1_DNA_bnd_dom"/>
</dbReference>
<feature type="domain" description="BSD" evidence="2">
    <location>
        <begin position="201"/>
        <end position="253"/>
    </location>
</feature>
<dbReference type="GO" id="GO:0005737">
    <property type="term" value="C:cytoplasm"/>
    <property type="evidence" value="ECO:0007669"/>
    <property type="project" value="TreeGrafter"/>
</dbReference>
<dbReference type="InterPro" id="IPR005607">
    <property type="entry name" value="BSD_dom"/>
</dbReference>
<feature type="compositionally biased region" description="Basic and acidic residues" evidence="1">
    <location>
        <begin position="320"/>
        <end position="383"/>
    </location>
</feature>
<comment type="caution">
    <text evidence="3">The sequence shown here is derived from an EMBL/GenBank/DDBJ whole genome shotgun (WGS) entry which is preliminary data.</text>
</comment>
<dbReference type="PANTHER" id="PTHR16019:SF25">
    <property type="entry name" value="BSD DOMAIN-CONTAINING PROTEIN 1-LIKE"/>
    <property type="match status" value="1"/>
</dbReference>
<feature type="region of interest" description="Disordered" evidence="1">
    <location>
        <begin position="320"/>
        <end position="398"/>
    </location>
</feature>
<proteinExistence type="predicted"/>
<dbReference type="PANTHER" id="PTHR16019">
    <property type="entry name" value="SYNAPSE-ASSOCIATED PROTEIN"/>
    <property type="match status" value="1"/>
</dbReference>
<dbReference type="InterPro" id="IPR051494">
    <property type="entry name" value="BSD_domain-containing"/>
</dbReference>
<dbReference type="Pfam" id="PF03101">
    <property type="entry name" value="FAR1"/>
    <property type="match status" value="2"/>
</dbReference>
<organism evidence="3 4">
    <name type="scientific">Rhododendron griersonianum</name>
    <dbReference type="NCBI Taxonomy" id="479676"/>
    <lineage>
        <taxon>Eukaryota</taxon>
        <taxon>Viridiplantae</taxon>
        <taxon>Streptophyta</taxon>
        <taxon>Embryophyta</taxon>
        <taxon>Tracheophyta</taxon>
        <taxon>Spermatophyta</taxon>
        <taxon>Magnoliopsida</taxon>
        <taxon>eudicotyledons</taxon>
        <taxon>Gunneridae</taxon>
        <taxon>Pentapetalae</taxon>
        <taxon>asterids</taxon>
        <taxon>Ericales</taxon>
        <taxon>Ericaceae</taxon>
        <taxon>Ericoideae</taxon>
        <taxon>Rhodoreae</taxon>
        <taxon>Rhododendron</taxon>
    </lineage>
</organism>
<feature type="compositionally biased region" description="Pro residues" evidence="1">
    <location>
        <begin position="34"/>
        <end position="44"/>
    </location>
</feature>
<protein>
    <recommendedName>
        <fullName evidence="2">BSD domain-containing protein</fullName>
    </recommendedName>
</protein>
<evidence type="ECO:0000313" key="3">
    <source>
        <dbReference type="EMBL" id="KAG5560014.1"/>
    </source>
</evidence>
<reference evidence="3" key="1">
    <citation type="submission" date="2020-08" db="EMBL/GenBank/DDBJ databases">
        <title>Plant Genome Project.</title>
        <authorList>
            <person name="Zhang R.-G."/>
        </authorList>
    </citation>
    <scope>NUCLEOTIDE SEQUENCE</scope>
    <source>
        <strain evidence="3">WSP0</strain>
        <tissue evidence="3">Leaf</tissue>
    </source>
</reference>
<feature type="region of interest" description="Disordered" evidence="1">
    <location>
        <begin position="278"/>
        <end position="297"/>
    </location>
</feature>
<evidence type="ECO:0000259" key="2">
    <source>
        <dbReference type="PROSITE" id="PS50858"/>
    </source>
</evidence>
<feature type="compositionally biased region" description="Low complexity" evidence="1">
    <location>
        <begin position="17"/>
        <end position="28"/>
    </location>
</feature>
<sequence length="850" mass="94948">MNFFKSVFSDDDPEPSDPQTTPTSPSKSPHQEPDPNPNFPPAPTPSISSLTAAWSFGGMIKTLASKSESVLETYRRDLEEFGSGLKKETAVIREVAGRAVMDLPTSLEAGAAAAQESLESVGQVIDNLGVSVVEIISHGKDSLLDDGYTYSDGEHQLETDHNSGNLNSKPYSRIDAQIRAIQCDMNTYVKEVEDVEEFEEWKLGFKLGEKGGEIGDLIEENESIEEIFNEVVPGVVDEETFWGRYFYRVYKVKKAEEARAKLVKRAIAGEEEEVLSWDVDDDDYEESGGSKSKVEDLEMKIEERGSLGKVDDGFEVAIEEKSLRSENDDEKEVVSEAKSDYGGDERVDLDGGESSGDKLEGKSDEKLGSDGKTENGGSCKDDFSIVSSQPSMPEEEDLGWDEIEDTGNTDEIKATTSGSPNRSDLRKRLSAMDEEEDLGWDIEDDDEPGHMSPLIIAMYVNVWFSNRSTAFQVSSSYQFRGYGSDIDSDMNREEFGNIMTVRAKPTGTLLVKNNGHREDEGESKLEPQVGLEFDSAEDAQEFYNLYATQAGFRIRIGQLYRSRVDGTVISRRFVCSKEGFQTNSRTGCPAFIRVQKSDSGKWVLANIKVEHNHELGLPGEIRPPHIQRKALPAPRSSIAVSTRTGIRSLEEEDGRPSPSGAIDVKRLKTEEAEEIPKVEPCKGLEFGSANEAYKFYYAYAASFGFKVRIGQLFRSKHDGSITSRRFVCSKEGHQHPSRVGCGAFMRIQRQDTGRWVVDRLQKEHNHDLDSPMDASRLIPAPPKGFKEEATKRAYAMFDGWRLLEDSCDCLGGFCFVASFQSKRVFCRNPAVLRQVNEYIFDVQRIEQQLY</sequence>
<evidence type="ECO:0000313" key="4">
    <source>
        <dbReference type="Proteomes" id="UP000823749"/>
    </source>
</evidence>
<dbReference type="Gene3D" id="1.10.3970.10">
    <property type="entry name" value="BSD domain"/>
    <property type="match status" value="1"/>
</dbReference>
<dbReference type="AlphaFoldDB" id="A0AAV6L5Z3"/>
<dbReference type="PROSITE" id="PS50858">
    <property type="entry name" value="BSD"/>
    <property type="match status" value="1"/>
</dbReference>
<keyword evidence="4" id="KW-1185">Reference proteome</keyword>
<feature type="region of interest" description="Disordered" evidence="1">
    <location>
        <begin position="1"/>
        <end position="46"/>
    </location>
</feature>
<name>A0AAV6L5Z3_9ERIC</name>
<gene>
    <name evidence="3" type="ORF">RHGRI_003331</name>
</gene>
<evidence type="ECO:0000256" key="1">
    <source>
        <dbReference type="SAM" id="MobiDB-lite"/>
    </source>
</evidence>
<feature type="region of interest" description="Disordered" evidence="1">
    <location>
        <begin position="406"/>
        <end position="425"/>
    </location>
</feature>
<feature type="region of interest" description="Disordered" evidence="1">
    <location>
        <begin position="642"/>
        <end position="661"/>
    </location>
</feature>
<dbReference type="SMART" id="SM00751">
    <property type="entry name" value="BSD"/>
    <property type="match status" value="1"/>
</dbReference>
<accession>A0AAV6L5Z3</accession>
<dbReference type="EMBL" id="JACTNZ010000002">
    <property type="protein sequence ID" value="KAG5560014.1"/>
    <property type="molecule type" value="Genomic_DNA"/>
</dbReference>
<dbReference type="InterPro" id="IPR035925">
    <property type="entry name" value="BSD_dom_sf"/>
</dbReference>